<dbReference type="PANTHER" id="PTHR23508:SF10">
    <property type="entry name" value="CARBOXYLIC ACID TRANSPORTER PROTEIN HOMOLOG"/>
    <property type="match status" value="1"/>
</dbReference>
<keyword evidence="2 5" id="KW-0812">Transmembrane</keyword>
<dbReference type="STRING" id="1841610.A6X21_17430"/>
<protein>
    <submittedName>
        <fullName evidence="7">MFS transporter</fullName>
    </submittedName>
</protein>
<feature type="transmembrane region" description="Helical" evidence="5">
    <location>
        <begin position="360"/>
        <end position="382"/>
    </location>
</feature>
<evidence type="ECO:0000256" key="4">
    <source>
        <dbReference type="ARBA" id="ARBA00023136"/>
    </source>
</evidence>
<keyword evidence="8" id="KW-1185">Reference proteome</keyword>
<dbReference type="InterPro" id="IPR036259">
    <property type="entry name" value="MFS_trans_sf"/>
</dbReference>
<feature type="transmembrane region" description="Helical" evidence="5">
    <location>
        <begin position="208"/>
        <end position="230"/>
    </location>
</feature>
<dbReference type="GO" id="GO:0046943">
    <property type="term" value="F:carboxylic acid transmembrane transporter activity"/>
    <property type="evidence" value="ECO:0007669"/>
    <property type="project" value="TreeGrafter"/>
</dbReference>
<dbReference type="InterPro" id="IPR005828">
    <property type="entry name" value="MFS_sugar_transport-like"/>
</dbReference>
<dbReference type="OrthoDB" id="183263at2"/>
<dbReference type="InterPro" id="IPR020846">
    <property type="entry name" value="MFS_dom"/>
</dbReference>
<feature type="transmembrane region" description="Helical" evidence="5">
    <location>
        <begin position="455"/>
        <end position="476"/>
    </location>
</feature>
<dbReference type="RefSeq" id="WP_068846644.1">
    <property type="nucleotide sequence ID" value="NZ_LYDR01000040.1"/>
</dbReference>
<feature type="transmembrane region" description="Helical" evidence="5">
    <location>
        <begin position="394"/>
        <end position="417"/>
    </location>
</feature>
<dbReference type="Gene3D" id="1.20.1250.20">
    <property type="entry name" value="MFS general substrate transporter like domains"/>
    <property type="match status" value="2"/>
</dbReference>
<evidence type="ECO:0000256" key="5">
    <source>
        <dbReference type="SAM" id="Phobius"/>
    </source>
</evidence>
<dbReference type="Pfam" id="PF00083">
    <property type="entry name" value="Sugar_tr"/>
    <property type="match status" value="1"/>
</dbReference>
<dbReference type="PANTHER" id="PTHR23508">
    <property type="entry name" value="CARBOXYLIC ACID TRANSPORTER PROTEIN HOMOLOG"/>
    <property type="match status" value="1"/>
</dbReference>
<reference evidence="7 8" key="1">
    <citation type="submission" date="2016-05" db="EMBL/GenBank/DDBJ databases">
        <title>Genomic and physiological characterization of Planctopirus sp. isolated from fresh water lake.</title>
        <authorList>
            <person name="Subhash Y."/>
            <person name="Ramana C."/>
        </authorList>
    </citation>
    <scope>NUCLEOTIDE SEQUENCE [LARGE SCALE GENOMIC DNA]</scope>
    <source>
        <strain evidence="7 8">JC280</strain>
    </source>
</reference>
<dbReference type="AlphaFoldDB" id="A0A1C3EMJ7"/>
<dbReference type="PROSITE" id="PS50850">
    <property type="entry name" value="MFS"/>
    <property type="match status" value="1"/>
</dbReference>
<comment type="caution">
    <text evidence="7">The sequence shown here is derived from an EMBL/GenBank/DDBJ whole genome shotgun (WGS) entry which is preliminary data.</text>
</comment>
<feature type="transmembrane region" description="Helical" evidence="5">
    <location>
        <begin position="121"/>
        <end position="143"/>
    </location>
</feature>
<dbReference type="SUPFAM" id="SSF103473">
    <property type="entry name" value="MFS general substrate transporter"/>
    <property type="match status" value="1"/>
</dbReference>
<sequence length="513" mass="55332">MSSSPAGPLPPPPVPMDMTRWLICIIAAIGFAFDIYELLMLPLIVRPALLELVGAQPGSPEFLMWVGRLFYIPAFAGGAFGLLGGYLTDRLGRRSVLTWSILLYAGSAFLAGFSTNIWMLLFFRCTMFIGVCVEFVAAVAWLAELFPNPHQREKVLGYTQAFSSIGGLLVAVMNGLAISFAPKLPAIFIPEIVSGFWGTIEPAHQHEAWRYTLMSGLIPAIPLIIIRPFLPESPAWKEKATAGTLKRPSIAQLFSPQLRKTTIVTTLMFAMSYGAAFGAIQQIPQIVPGLADVKIKAAAAAEKAKLPPDPEVAKKAKIGAMRQYEQKIASEYTKVQEIGGLVGRFLLALLAVRILSRRKLLWCLQIPGMIILPAVFALFLQVENQTFFEINLEAIFLGVLPITTVSLGVFIAGLFVVGQFSFWGNYLPRVYPLHLRGTGESFAANIGGRMIGTSFALVTTTIAGFLTASAGAAGGFSPPMAFSIAAASVAGFVTLVGFALSFFLPEPSATDMD</sequence>
<evidence type="ECO:0000256" key="2">
    <source>
        <dbReference type="ARBA" id="ARBA00022692"/>
    </source>
</evidence>
<comment type="subcellular location">
    <subcellularLocation>
        <location evidence="1">Membrane</location>
        <topology evidence="1">Multi-pass membrane protein</topology>
    </subcellularLocation>
</comment>
<feature type="transmembrane region" description="Helical" evidence="5">
    <location>
        <begin position="482"/>
        <end position="504"/>
    </location>
</feature>
<dbReference type="Proteomes" id="UP000094828">
    <property type="component" value="Unassembled WGS sequence"/>
</dbReference>
<evidence type="ECO:0000256" key="1">
    <source>
        <dbReference type="ARBA" id="ARBA00004141"/>
    </source>
</evidence>
<accession>A0A1C3EMJ7</accession>
<dbReference type="EMBL" id="LYDR01000040">
    <property type="protein sequence ID" value="ODA34439.1"/>
    <property type="molecule type" value="Genomic_DNA"/>
</dbReference>
<evidence type="ECO:0000256" key="3">
    <source>
        <dbReference type="ARBA" id="ARBA00022989"/>
    </source>
</evidence>
<organism evidence="7 8">
    <name type="scientific">Planctopirus hydrillae</name>
    <dbReference type="NCBI Taxonomy" id="1841610"/>
    <lineage>
        <taxon>Bacteria</taxon>
        <taxon>Pseudomonadati</taxon>
        <taxon>Planctomycetota</taxon>
        <taxon>Planctomycetia</taxon>
        <taxon>Planctomycetales</taxon>
        <taxon>Planctomycetaceae</taxon>
        <taxon>Planctopirus</taxon>
    </lineage>
</organism>
<gene>
    <name evidence="7" type="ORF">A6X21_17430</name>
</gene>
<keyword evidence="4 5" id="KW-0472">Membrane</keyword>
<feature type="transmembrane region" description="Helical" evidence="5">
    <location>
        <begin position="96"/>
        <end position="115"/>
    </location>
</feature>
<feature type="transmembrane region" description="Helical" evidence="5">
    <location>
        <begin position="155"/>
        <end position="181"/>
    </location>
</feature>
<evidence type="ECO:0000259" key="6">
    <source>
        <dbReference type="PROSITE" id="PS50850"/>
    </source>
</evidence>
<feature type="transmembrane region" description="Helical" evidence="5">
    <location>
        <begin position="65"/>
        <end position="84"/>
    </location>
</feature>
<keyword evidence="3 5" id="KW-1133">Transmembrane helix</keyword>
<evidence type="ECO:0000313" key="8">
    <source>
        <dbReference type="Proteomes" id="UP000094828"/>
    </source>
</evidence>
<feature type="transmembrane region" description="Helical" evidence="5">
    <location>
        <begin position="21"/>
        <end position="45"/>
    </location>
</feature>
<evidence type="ECO:0000313" key="7">
    <source>
        <dbReference type="EMBL" id="ODA34439.1"/>
    </source>
</evidence>
<name>A0A1C3EMJ7_9PLAN</name>
<feature type="domain" description="Major facilitator superfamily (MFS) profile" evidence="6">
    <location>
        <begin position="23"/>
        <end position="509"/>
    </location>
</feature>
<proteinExistence type="predicted"/>
<dbReference type="GO" id="GO:0005886">
    <property type="term" value="C:plasma membrane"/>
    <property type="evidence" value="ECO:0007669"/>
    <property type="project" value="TreeGrafter"/>
</dbReference>